<dbReference type="PROSITE" id="PS00518">
    <property type="entry name" value="ZF_RING_1"/>
    <property type="match status" value="1"/>
</dbReference>
<evidence type="ECO:0000256" key="4">
    <source>
        <dbReference type="PROSITE-ProRule" id="PRU00175"/>
    </source>
</evidence>
<accession>A0AAV9XMU5</accession>
<feature type="region of interest" description="Disordered" evidence="6">
    <location>
        <begin position="48"/>
        <end position="108"/>
    </location>
</feature>
<feature type="region of interest" description="Disordered" evidence="6">
    <location>
        <begin position="1031"/>
        <end position="1052"/>
    </location>
</feature>
<feature type="compositionally biased region" description="Basic and acidic residues" evidence="6">
    <location>
        <begin position="1031"/>
        <end position="1042"/>
    </location>
</feature>
<dbReference type="CDD" id="cd20335">
    <property type="entry name" value="BRcat_RBR"/>
    <property type="match status" value="1"/>
</dbReference>
<feature type="region of interest" description="Disordered" evidence="6">
    <location>
        <begin position="442"/>
        <end position="464"/>
    </location>
</feature>
<evidence type="ECO:0000256" key="2">
    <source>
        <dbReference type="ARBA" id="ARBA00022771"/>
    </source>
</evidence>
<comment type="caution">
    <text evidence="8">The sequence shown here is derived from an EMBL/GenBank/DDBJ whole genome shotgun (WGS) entry which is preliminary data.</text>
</comment>
<dbReference type="Proteomes" id="UP001365542">
    <property type="component" value="Unassembled WGS sequence"/>
</dbReference>
<keyword evidence="3" id="KW-0862">Zinc</keyword>
<dbReference type="GO" id="GO:0008270">
    <property type="term" value="F:zinc ion binding"/>
    <property type="evidence" value="ECO:0007669"/>
    <property type="project" value="UniProtKB-KW"/>
</dbReference>
<feature type="region of interest" description="Disordered" evidence="6">
    <location>
        <begin position="129"/>
        <end position="150"/>
    </location>
</feature>
<feature type="compositionally biased region" description="Low complexity" evidence="6">
    <location>
        <begin position="514"/>
        <end position="529"/>
    </location>
</feature>
<dbReference type="InterPro" id="IPR031127">
    <property type="entry name" value="E3_UB_ligase_RBR"/>
</dbReference>
<name>A0AAV9XMU5_9PEZI</name>
<keyword evidence="2 4" id="KW-0863">Zinc-finger</keyword>
<feature type="region of interest" description="Disordered" evidence="6">
    <location>
        <begin position="329"/>
        <end position="385"/>
    </location>
</feature>
<dbReference type="Gene3D" id="3.30.40.10">
    <property type="entry name" value="Zinc/RING finger domain, C3HC4 (zinc finger)"/>
    <property type="match status" value="1"/>
</dbReference>
<dbReference type="EMBL" id="JAVHJO010000001">
    <property type="protein sequence ID" value="KAK6543413.1"/>
    <property type="molecule type" value="Genomic_DNA"/>
</dbReference>
<reference evidence="8 9" key="1">
    <citation type="submission" date="2019-10" db="EMBL/GenBank/DDBJ databases">
        <authorList>
            <person name="Palmer J.M."/>
        </authorList>
    </citation>
    <scope>NUCLEOTIDE SEQUENCE [LARGE SCALE GENOMIC DNA]</scope>
    <source>
        <strain evidence="8 9">TWF694</strain>
    </source>
</reference>
<feature type="compositionally biased region" description="Low complexity" evidence="6">
    <location>
        <begin position="67"/>
        <end position="76"/>
    </location>
</feature>
<dbReference type="GO" id="GO:0004842">
    <property type="term" value="F:ubiquitin-protein transferase activity"/>
    <property type="evidence" value="ECO:0007669"/>
    <property type="project" value="InterPro"/>
</dbReference>
<keyword evidence="5" id="KW-0175">Coiled coil</keyword>
<protein>
    <recommendedName>
        <fullName evidence="7">RING-type domain-containing protein</fullName>
    </recommendedName>
</protein>
<evidence type="ECO:0000256" key="3">
    <source>
        <dbReference type="ARBA" id="ARBA00022833"/>
    </source>
</evidence>
<dbReference type="InterPro" id="IPR013083">
    <property type="entry name" value="Znf_RING/FYVE/PHD"/>
</dbReference>
<dbReference type="InterPro" id="IPR001841">
    <property type="entry name" value="Znf_RING"/>
</dbReference>
<evidence type="ECO:0000256" key="6">
    <source>
        <dbReference type="SAM" id="MobiDB-lite"/>
    </source>
</evidence>
<evidence type="ECO:0000256" key="5">
    <source>
        <dbReference type="SAM" id="Coils"/>
    </source>
</evidence>
<gene>
    <name evidence="8" type="ORF">TWF694_000160</name>
</gene>
<keyword evidence="1" id="KW-0479">Metal-binding</keyword>
<feature type="region of interest" description="Disordered" evidence="6">
    <location>
        <begin position="233"/>
        <end position="314"/>
    </location>
</feature>
<feature type="compositionally biased region" description="Basic and acidic residues" evidence="6">
    <location>
        <begin position="284"/>
        <end position="303"/>
    </location>
</feature>
<feature type="compositionally biased region" description="Basic and acidic residues" evidence="6">
    <location>
        <begin position="455"/>
        <end position="464"/>
    </location>
</feature>
<dbReference type="PANTHER" id="PTHR11685">
    <property type="entry name" value="RBR FAMILY RING FINGER AND IBR DOMAIN-CONTAINING"/>
    <property type="match status" value="1"/>
</dbReference>
<evidence type="ECO:0000256" key="1">
    <source>
        <dbReference type="ARBA" id="ARBA00022723"/>
    </source>
</evidence>
<feature type="region of interest" description="Disordered" evidence="6">
    <location>
        <begin position="502"/>
        <end position="529"/>
    </location>
</feature>
<dbReference type="SUPFAM" id="SSF57850">
    <property type="entry name" value="RING/U-box"/>
    <property type="match status" value="1"/>
</dbReference>
<feature type="domain" description="RING-type" evidence="7">
    <location>
        <begin position="575"/>
        <end position="619"/>
    </location>
</feature>
<evidence type="ECO:0000313" key="8">
    <source>
        <dbReference type="EMBL" id="KAK6543413.1"/>
    </source>
</evidence>
<dbReference type="InterPro" id="IPR017907">
    <property type="entry name" value="Znf_RING_CS"/>
</dbReference>
<organism evidence="8 9">
    <name type="scientific">Orbilia ellipsospora</name>
    <dbReference type="NCBI Taxonomy" id="2528407"/>
    <lineage>
        <taxon>Eukaryota</taxon>
        <taxon>Fungi</taxon>
        <taxon>Dikarya</taxon>
        <taxon>Ascomycota</taxon>
        <taxon>Pezizomycotina</taxon>
        <taxon>Orbiliomycetes</taxon>
        <taxon>Orbiliales</taxon>
        <taxon>Orbiliaceae</taxon>
        <taxon>Orbilia</taxon>
    </lineage>
</organism>
<feature type="compositionally biased region" description="Polar residues" evidence="6">
    <location>
        <begin position="1043"/>
        <end position="1052"/>
    </location>
</feature>
<dbReference type="AlphaFoldDB" id="A0AAV9XMU5"/>
<evidence type="ECO:0000259" key="7">
    <source>
        <dbReference type="PROSITE" id="PS50089"/>
    </source>
</evidence>
<sequence length="1052" mass="118572">MSMSGYMLMTGPPFLQDIRKQRKLEKAAAAAAEAERQNAGRRAMMLGVDTGDVTSERPGIGRTVTGSTKASTPTSTESEETLLKRGLNLFGHRRKKRSKDIRQETSTTSSRFDLLSFRPSSPMFGLRSGSPVPLDARPTSPVPSTSSLRVVSPIPGERSELRLSLESTPSINSTSFYHVDNPEPKTNLSANDILFGTGRQSIPPPPPPKPYVAPVIPNPKEDPIMSSLSPATIVKPKTPITGPGSPVISPLRTRPPPLQTSEQVLTPILPPLERHIPLGSDDMGYERLRKGSESSDPDGEKDKKRQHWLIPSSPHTNIINEKLYNDLPLDATEMPLDPGPSRPALRPEKDPSIFAPRPDPDESGEFPADYPPPPPFEEEETVPKPEFSENLKAHLRGSDRAGQWWRLYAPPPELSYIPENTPVEILNLYNDEQLEFDIKRIQSQAPEQPNVEAPTEAKGKRGDGTEEISVSVEEVVFNSHRASTHTAEGTIFSRRSISTTATSVSDAGVPENMSPVSPTQPTQSTQPTQPSAAAMARWTAFSKWGPSNRDSLPAYSPMRDSFTTGMNSRKNDSGCAMCMEDVSARRMITIDCNHKYCNACLRSIVMAALNDEIAFPPKCCTSRIPVRAIRAVCNLSEQAALNHKIREYSQPPEDRIYCPNESCNRFIPPESLNDFRTKCLVCQFCQTKVCPTCTERAHFGDIPCPKEDMDLCFGCGATGMDNCECKIDTEKFLDWGKTQLYETSYHANSDDHIDEMTVHSTVADMMAFDRKAARDQFAQEEALRVRKAKEKMEKKRREEARMADLSKKYDKLTKQLETLLEAQAVLMENRLAAARAELIDKHEEGEVRLEELMAEEDDTLETRISERSIELDLQLEAELRALDAKFEEEEDDVIMALTRQHRGKPNRDERIKSAVDRLKIQQEDEKEDVKHQFSAHFAELRRRVLDDIELVKQDIMCHRDTELETQYAEWHEAARREYADEQWFAAVKEIRKEHLAIQFEAQKDEYKRKKLETELEESFKLAMMLELEDERDKVYSSGRPREASQSSKISMI</sequence>
<feature type="coiled-coil region" evidence="5">
    <location>
        <begin position="778"/>
        <end position="892"/>
    </location>
</feature>
<dbReference type="GO" id="GO:0016567">
    <property type="term" value="P:protein ubiquitination"/>
    <property type="evidence" value="ECO:0007669"/>
    <property type="project" value="InterPro"/>
</dbReference>
<evidence type="ECO:0000313" key="9">
    <source>
        <dbReference type="Proteomes" id="UP001365542"/>
    </source>
</evidence>
<keyword evidence="9" id="KW-1185">Reference proteome</keyword>
<feature type="coiled-coil region" evidence="5">
    <location>
        <begin position="996"/>
        <end position="1028"/>
    </location>
</feature>
<dbReference type="PROSITE" id="PS50089">
    <property type="entry name" value="ZF_RING_2"/>
    <property type="match status" value="1"/>
</dbReference>
<proteinExistence type="predicted"/>